<keyword evidence="1" id="KW-0479">Metal-binding</keyword>
<evidence type="ECO:0000313" key="5">
    <source>
        <dbReference type="EMBL" id="CRK93052.1"/>
    </source>
</evidence>
<keyword evidence="2" id="KW-0863">Zinc-finger</keyword>
<evidence type="ECO:0000259" key="4">
    <source>
        <dbReference type="Pfam" id="PF14768"/>
    </source>
</evidence>
<reference evidence="5 6" key="1">
    <citation type="submission" date="2015-04" db="EMBL/GenBank/DDBJ databases">
        <authorList>
            <person name="Syromyatnikov M.Y."/>
            <person name="Popov V.N."/>
        </authorList>
    </citation>
    <scope>NUCLEOTIDE SEQUENCE [LARGE SCALE GENOMIC DNA]</scope>
</reference>
<dbReference type="PANTHER" id="PTHR31742">
    <property type="entry name" value="RPA-INTERACTING PROTEIN RPAIN"/>
    <property type="match status" value="1"/>
</dbReference>
<evidence type="ECO:0000313" key="6">
    <source>
        <dbReference type="Proteomes" id="UP000183832"/>
    </source>
</evidence>
<dbReference type="EMBL" id="CVRI01000036">
    <property type="protein sequence ID" value="CRK93052.1"/>
    <property type="molecule type" value="Genomic_DNA"/>
</dbReference>
<sequence length="204" mass="23896">MLSPNSKTTVEQKIKARNCALLLKNGSPKLKTLLRERCRLRMKESRENAFSSSRNITIERKQLITTIVNEELAQQIDDDIELHDIILKEILNNWDEWQNEEFERSMDYMMNADDENQVFCPICECNLLTLQENIISCCCGLRLYYPKTLPEFYDKIQASMNVHDQQNCFAKLQFYTEPKFGFNVLALNAICTVCDYYSPILELI</sequence>
<dbReference type="PANTHER" id="PTHR31742:SF1">
    <property type="entry name" value="RPA-INTERACTING PROTEIN"/>
    <property type="match status" value="1"/>
</dbReference>
<accession>A0A1J1I0F1</accession>
<protein>
    <submittedName>
        <fullName evidence="5">CLUMA_CG006470, isoform A</fullName>
    </submittedName>
</protein>
<proteinExistence type="predicted"/>
<feature type="domain" description="RPA-interacting protein C-terminal" evidence="4">
    <location>
        <begin position="119"/>
        <end position="198"/>
    </location>
</feature>
<dbReference type="InterPro" id="IPR028156">
    <property type="entry name" value="RIP"/>
</dbReference>
<dbReference type="GO" id="GO:0005634">
    <property type="term" value="C:nucleus"/>
    <property type="evidence" value="ECO:0007669"/>
    <property type="project" value="TreeGrafter"/>
</dbReference>
<dbReference type="GO" id="GO:0006606">
    <property type="term" value="P:protein import into nucleus"/>
    <property type="evidence" value="ECO:0007669"/>
    <property type="project" value="TreeGrafter"/>
</dbReference>
<keyword evidence="6" id="KW-1185">Reference proteome</keyword>
<name>A0A1J1I0F1_9DIPT</name>
<organism evidence="5 6">
    <name type="scientific">Clunio marinus</name>
    <dbReference type="NCBI Taxonomy" id="568069"/>
    <lineage>
        <taxon>Eukaryota</taxon>
        <taxon>Metazoa</taxon>
        <taxon>Ecdysozoa</taxon>
        <taxon>Arthropoda</taxon>
        <taxon>Hexapoda</taxon>
        <taxon>Insecta</taxon>
        <taxon>Pterygota</taxon>
        <taxon>Neoptera</taxon>
        <taxon>Endopterygota</taxon>
        <taxon>Diptera</taxon>
        <taxon>Nematocera</taxon>
        <taxon>Chironomoidea</taxon>
        <taxon>Chironomidae</taxon>
        <taxon>Clunio</taxon>
    </lineage>
</organism>
<dbReference type="GO" id="GO:0008270">
    <property type="term" value="F:zinc ion binding"/>
    <property type="evidence" value="ECO:0007669"/>
    <property type="project" value="UniProtKB-KW"/>
</dbReference>
<dbReference type="STRING" id="568069.A0A1J1I0F1"/>
<dbReference type="OrthoDB" id="435311at2759"/>
<evidence type="ECO:0000256" key="1">
    <source>
        <dbReference type="ARBA" id="ARBA00022723"/>
    </source>
</evidence>
<keyword evidence="3" id="KW-0862">Zinc</keyword>
<dbReference type="Pfam" id="PF14768">
    <property type="entry name" value="RPA_interact_C"/>
    <property type="match status" value="1"/>
</dbReference>
<evidence type="ECO:0000256" key="3">
    <source>
        <dbReference type="ARBA" id="ARBA00022833"/>
    </source>
</evidence>
<evidence type="ECO:0000256" key="2">
    <source>
        <dbReference type="ARBA" id="ARBA00022771"/>
    </source>
</evidence>
<dbReference type="Proteomes" id="UP000183832">
    <property type="component" value="Unassembled WGS sequence"/>
</dbReference>
<dbReference type="AlphaFoldDB" id="A0A1J1I0F1"/>
<gene>
    <name evidence="5" type="primary">putative RIP-like protein</name>
    <name evidence="5" type="ORF">CLUMA_CG006470</name>
</gene>
<dbReference type="InterPro" id="IPR028159">
    <property type="entry name" value="RPA_interact_C_dom"/>
</dbReference>